<proteinExistence type="predicted"/>
<name>A0ABN7X8R3_GIGMA</name>
<keyword evidence="3" id="KW-1185">Reference proteome</keyword>
<comment type="caution">
    <text evidence="2">The sequence shown here is derived from an EMBL/GenBank/DDBJ whole genome shotgun (WGS) entry which is preliminary data.</text>
</comment>
<dbReference type="EMBL" id="CAJVQB010092825">
    <property type="protein sequence ID" value="CAG8848619.1"/>
    <property type="molecule type" value="Genomic_DNA"/>
</dbReference>
<feature type="region of interest" description="Disordered" evidence="1">
    <location>
        <begin position="49"/>
        <end position="68"/>
    </location>
</feature>
<evidence type="ECO:0000313" key="3">
    <source>
        <dbReference type="Proteomes" id="UP000789901"/>
    </source>
</evidence>
<feature type="non-terminal residue" evidence="2">
    <location>
        <position position="1"/>
    </location>
</feature>
<accession>A0ABN7X8R3</accession>
<organism evidence="2 3">
    <name type="scientific">Gigaspora margarita</name>
    <dbReference type="NCBI Taxonomy" id="4874"/>
    <lineage>
        <taxon>Eukaryota</taxon>
        <taxon>Fungi</taxon>
        <taxon>Fungi incertae sedis</taxon>
        <taxon>Mucoromycota</taxon>
        <taxon>Glomeromycotina</taxon>
        <taxon>Glomeromycetes</taxon>
        <taxon>Diversisporales</taxon>
        <taxon>Gigasporaceae</taxon>
        <taxon>Gigaspora</taxon>
    </lineage>
</organism>
<gene>
    <name evidence="2" type="ORF">GMARGA_LOCUS39275</name>
</gene>
<evidence type="ECO:0000313" key="2">
    <source>
        <dbReference type="EMBL" id="CAG8848619.1"/>
    </source>
</evidence>
<protein>
    <submittedName>
        <fullName evidence="2">45808_t:CDS:1</fullName>
    </submittedName>
</protein>
<reference evidence="2 3" key="1">
    <citation type="submission" date="2021-06" db="EMBL/GenBank/DDBJ databases">
        <authorList>
            <person name="Kallberg Y."/>
            <person name="Tangrot J."/>
            <person name="Rosling A."/>
        </authorList>
    </citation>
    <scope>NUCLEOTIDE SEQUENCE [LARGE SCALE GENOMIC DNA]</scope>
    <source>
        <strain evidence="2 3">120-4 pot B 10/14</strain>
    </source>
</reference>
<sequence length="68" mass="7810">TVPVSDYKKCMTKTENRKKKRRTNNILNTTSAKTNESIIDMKQNITETPTTHIQKQAENRKSSSSLQI</sequence>
<dbReference type="Proteomes" id="UP000789901">
    <property type="component" value="Unassembled WGS sequence"/>
</dbReference>
<evidence type="ECO:0000256" key="1">
    <source>
        <dbReference type="SAM" id="MobiDB-lite"/>
    </source>
</evidence>